<keyword evidence="8" id="KW-1185">Reference proteome</keyword>
<dbReference type="Pfam" id="PF12698">
    <property type="entry name" value="ABC2_membrane_3"/>
    <property type="match status" value="1"/>
</dbReference>
<sequence>MPALQRFLAMLLADLRVRTRTARFWCVLAVMMVAAWWCLPGADAPYAVVMLWGGARGSFSSAWVGMVLAMAFTLLLNLGGFYLARGTLVRDIETRVWELLVATPMTRRAYLLAKWASHMLVFAVIIVACLGVGLVAQWVRAEDRGIDLMELVKPVLLLTLPGLAMTAAAAIWFDLLPPLRRTAGNVLFFVLWTTALAVGVAGFEAKSPVVREGWISDTGGLLVAGRDFHRVREAQTGKPQGYGFSLFSPAPKAGIVRFEWRHWTVRPMDLLGRVLWLLAGMGMVLLAVPLLDRFAARTSGREAQVRAPGLALRWLGTVLQPLARMAFGALVATELTACLRERPRWWWLAWVVVLGLQLFGQPEGMRMGLLLGWLLPLDVLARGALRERDQRTGMIVFSSAGAVWRVLASRWLVAVSLLLVCTFAGLTRLALQAPLQALAALVVTAALASAGLAFAAVCRNARPFELVLVAAIYAATQGATLFNVQSAPLPTLRLHLMVAAISWVAIAVAWPRLINAVRDAA</sequence>
<evidence type="ECO:0000256" key="2">
    <source>
        <dbReference type="ARBA" id="ARBA00022692"/>
    </source>
</evidence>
<organism evidence="7 8">
    <name type="scientific">Thermomonas beijingensis</name>
    <dbReference type="NCBI Taxonomy" id="2872701"/>
    <lineage>
        <taxon>Bacteria</taxon>
        <taxon>Pseudomonadati</taxon>
        <taxon>Pseudomonadota</taxon>
        <taxon>Gammaproteobacteria</taxon>
        <taxon>Lysobacterales</taxon>
        <taxon>Lysobacteraceae</taxon>
        <taxon>Thermomonas</taxon>
    </lineage>
</organism>
<evidence type="ECO:0000256" key="4">
    <source>
        <dbReference type="ARBA" id="ARBA00023136"/>
    </source>
</evidence>
<evidence type="ECO:0000256" key="3">
    <source>
        <dbReference type="ARBA" id="ARBA00022989"/>
    </source>
</evidence>
<feature type="domain" description="ABC-2 type transporter transmembrane" evidence="6">
    <location>
        <begin position="58"/>
        <end position="202"/>
    </location>
</feature>
<proteinExistence type="predicted"/>
<gene>
    <name evidence="7" type="ORF">K7B09_12295</name>
</gene>
<feature type="transmembrane region" description="Helical" evidence="5">
    <location>
        <begin position="270"/>
        <end position="291"/>
    </location>
</feature>
<feature type="transmembrane region" description="Helical" evidence="5">
    <location>
        <begin position="464"/>
        <end position="482"/>
    </location>
</feature>
<feature type="transmembrane region" description="Helical" evidence="5">
    <location>
        <begin position="119"/>
        <end position="139"/>
    </location>
</feature>
<keyword evidence="2 5" id="KW-0812">Transmembrane</keyword>
<feature type="transmembrane region" description="Helical" evidence="5">
    <location>
        <begin position="437"/>
        <end position="457"/>
    </location>
</feature>
<feature type="transmembrane region" description="Helical" evidence="5">
    <location>
        <begin position="411"/>
        <end position="431"/>
    </location>
</feature>
<feature type="transmembrane region" description="Helical" evidence="5">
    <location>
        <begin position="151"/>
        <end position="173"/>
    </location>
</feature>
<dbReference type="InterPro" id="IPR013525">
    <property type="entry name" value="ABC2_TM"/>
</dbReference>
<evidence type="ECO:0000313" key="8">
    <source>
        <dbReference type="Proteomes" id="UP001430290"/>
    </source>
</evidence>
<protein>
    <submittedName>
        <fullName evidence="7">ABC transporter permease</fullName>
    </submittedName>
</protein>
<keyword evidence="3 5" id="KW-1133">Transmembrane helix</keyword>
<evidence type="ECO:0000259" key="6">
    <source>
        <dbReference type="Pfam" id="PF12698"/>
    </source>
</evidence>
<dbReference type="Proteomes" id="UP001430290">
    <property type="component" value="Unassembled WGS sequence"/>
</dbReference>
<comment type="subcellular location">
    <subcellularLocation>
        <location evidence="1">Membrane</location>
        <topology evidence="1">Multi-pass membrane protein</topology>
    </subcellularLocation>
</comment>
<evidence type="ECO:0000256" key="5">
    <source>
        <dbReference type="SAM" id="Phobius"/>
    </source>
</evidence>
<dbReference type="EMBL" id="JAIQDJ010000011">
    <property type="protein sequence ID" value="MBZ4187102.1"/>
    <property type="molecule type" value="Genomic_DNA"/>
</dbReference>
<feature type="transmembrane region" description="Helical" evidence="5">
    <location>
        <begin position="62"/>
        <end position="84"/>
    </location>
</feature>
<feature type="transmembrane region" description="Helical" evidence="5">
    <location>
        <begin position="21"/>
        <end position="42"/>
    </location>
</feature>
<keyword evidence="4 5" id="KW-0472">Membrane</keyword>
<comment type="caution">
    <text evidence="7">The sequence shown here is derived from an EMBL/GenBank/DDBJ whole genome shotgun (WGS) entry which is preliminary data.</text>
</comment>
<name>A0ABS7TGX8_9GAMM</name>
<evidence type="ECO:0000256" key="1">
    <source>
        <dbReference type="ARBA" id="ARBA00004141"/>
    </source>
</evidence>
<evidence type="ECO:0000313" key="7">
    <source>
        <dbReference type="EMBL" id="MBZ4187102.1"/>
    </source>
</evidence>
<reference evidence="7" key="1">
    <citation type="submission" date="2021-09" db="EMBL/GenBank/DDBJ databases">
        <authorList>
            <person name="Wu T."/>
            <person name="Guo S.Z."/>
        </authorList>
    </citation>
    <scope>NUCLEOTIDE SEQUENCE</scope>
    <source>
        <strain evidence="7">RSS-23</strain>
    </source>
</reference>
<accession>A0ABS7TGX8</accession>
<dbReference type="RefSeq" id="WP_223629771.1">
    <property type="nucleotide sequence ID" value="NZ_JAIQDJ010000011.1"/>
</dbReference>
<feature type="transmembrane region" description="Helical" evidence="5">
    <location>
        <begin position="494"/>
        <end position="514"/>
    </location>
</feature>
<feature type="transmembrane region" description="Helical" evidence="5">
    <location>
        <begin position="185"/>
        <end position="203"/>
    </location>
</feature>